<dbReference type="Proteomes" id="UP001409291">
    <property type="component" value="Unassembled WGS sequence"/>
</dbReference>
<dbReference type="SMART" id="SM00895">
    <property type="entry name" value="FCD"/>
    <property type="match status" value="1"/>
</dbReference>
<dbReference type="PRINTS" id="PR00035">
    <property type="entry name" value="HTHGNTR"/>
</dbReference>
<evidence type="ECO:0000256" key="2">
    <source>
        <dbReference type="ARBA" id="ARBA00023125"/>
    </source>
</evidence>
<organism evidence="5 6">
    <name type="scientific">Sphingobacterium kitahiroshimense</name>
    <dbReference type="NCBI Taxonomy" id="470446"/>
    <lineage>
        <taxon>Bacteria</taxon>
        <taxon>Pseudomonadati</taxon>
        <taxon>Bacteroidota</taxon>
        <taxon>Sphingobacteriia</taxon>
        <taxon>Sphingobacteriales</taxon>
        <taxon>Sphingobacteriaceae</taxon>
        <taxon>Sphingobacterium</taxon>
    </lineage>
</organism>
<dbReference type="InterPro" id="IPR000524">
    <property type="entry name" value="Tscrpt_reg_HTH_GntR"/>
</dbReference>
<dbReference type="Gene3D" id="1.10.10.10">
    <property type="entry name" value="Winged helix-like DNA-binding domain superfamily/Winged helix DNA-binding domain"/>
    <property type="match status" value="1"/>
</dbReference>
<dbReference type="InterPro" id="IPR008920">
    <property type="entry name" value="TF_FadR/GntR_C"/>
</dbReference>
<dbReference type="SMART" id="SM00345">
    <property type="entry name" value="HTH_GNTR"/>
    <property type="match status" value="1"/>
</dbReference>
<gene>
    <name evidence="5" type="ORF">ABE541_10140</name>
</gene>
<dbReference type="RefSeq" id="WP_021189128.1">
    <property type="nucleotide sequence ID" value="NZ_JAOQNK010000001.1"/>
</dbReference>
<dbReference type="SUPFAM" id="SSF48008">
    <property type="entry name" value="GntR ligand-binding domain-like"/>
    <property type="match status" value="1"/>
</dbReference>
<evidence type="ECO:0000256" key="3">
    <source>
        <dbReference type="ARBA" id="ARBA00023163"/>
    </source>
</evidence>
<evidence type="ECO:0000313" key="6">
    <source>
        <dbReference type="Proteomes" id="UP001409291"/>
    </source>
</evidence>
<dbReference type="Pfam" id="PF07729">
    <property type="entry name" value="FCD"/>
    <property type="match status" value="1"/>
</dbReference>
<dbReference type="InterPro" id="IPR036390">
    <property type="entry name" value="WH_DNA-bd_sf"/>
</dbReference>
<keyword evidence="6" id="KW-1185">Reference proteome</keyword>
<dbReference type="InterPro" id="IPR036388">
    <property type="entry name" value="WH-like_DNA-bd_sf"/>
</dbReference>
<dbReference type="EMBL" id="JBDJNQ010000004">
    <property type="protein sequence ID" value="MEN5377621.1"/>
    <property type="molecule type" value="Genomic_DNA"/>
</dbReference>
<dbReference type="Gene3D" id="1.20.120.530">
    <property type="entry name" value="GntR ligand-binding domain-like"/>
    <property type="match status" value="1"/>
</dbReference>
<accession>A0ABV0BSA5</accession>
<dbReference type="PROSITE" id="PS50949">
    <property type="entry name" value="HTH_GNTR"/>
    <property type="match status" value="1"/>
</dbReference>
<comment type="caution">
    <text evidence="5">The sequence shown here is derived from an EMBL/GenBank/DDBJ whole genome shotgun (WGS) entry which is preliminary data.</text>
</comment>
<evidence type="ECO:0000256" key="1">
    <source>
        <dbReference type="ARBA" id="ARBA00023015"/>
    </source>
</evidence>
<name>A0ABV0BSA5_9SPHI</name>
<keyword evidence="1" id="KW-0805">Transcription regulation</keyword>
<dbReference type="CDD" id="cd07377">
    <property type="entry name" value="WHTH_GntR"/>
    <property type="match status" value="1"/>
</dbReference>
<dbReference type="InterPro" id="IPR011711">
    <property type="entry name" value="GntR_C"/>
</dbReference>
<sequence>MSTNPTLINFVNTIDTSSLVDKVEKEIINLFISQGLKIGDALPKELELAETLGVSRTVIREAMLRLRLVGLVESKKHRGAVLTSPDLISPMKKSLYPTIMDDKTLRDLFEMRLILELGMADLLYQRITPADIQELEVIVAKESNDNDNSIFDIETEVAFHGKLYEISGNIMLKDFQNLLLPVFKFVHSSGMLIEKSNSKNFISHRGLVDILKVGTPEVFRNAMRQHLDNHFQRIQQYDNKPID</sequence>
<evidence type="ECO:0000259" key="4">
    <source>
        <dbReference type="PROSITE" id="PS50949"/>
    </source>
</evidence>
<evidence type="ECO:0000313" key="5">
    <source>
        <dbReference type="EMBL" id="MEN5377621.1"/>
    </source>
</evidence>
<proteinExistence type="predicted"/>
<dbReference type="Pfam" id="PF00392">
    <property type="entry name" value="GntR"/>
    <property type="match status" value="1"/>
</dbReference>
<feature type="domain" description="HTH gntR-type" evidence="4">
    <location>
        <begin position="17"/>
        <end position="85"/>
    </location>
</feature>
<dbReference type="PANTHER" id="PTHR43537:SF24">
    <property type="entry name" value="GLUCONATE OPERON TRANSCRIPTIONAL REPRESSOR"/>
    <property type="match status" value="1"/>
</dbReference>
<keyword evidence="3" id="KW-0804">Transcription</keyword>
<dbReference type="SUPFAM" id="SSF46785">
    <property type="entry name" value="Winged helix' DNA-binding domain"/>
    <property type="match status" value="1"/>
</dbReference>
<reference evidence="5 6" key="1">
    <citation type="submission" date="2024-04" db="EMBL/GenBank/DDBJ databases">
        <title>WGS of bacteria from Torrens River.</title>
        <authorList>
            <person name="Wyrsch E.R."/>
            <person name="Drigo B."/>
        </authorList>
    </citation>
    <scope>NUCLEOTIDE SEQUENCE [LARGE SCALE GENOMIC DNA]</scope>
    <source>
        <strain evidence="5 6">TWI391</strain>
    </source>
</reference>
<keyword evidence="2" id="KW-0238">DNA-binding</keyword>
<protein>
    <submittedName>
        <fullName evidence="5">FadR/GntR family transcriptional regulator</fullName>
    </submittedName>
</protein>
<dbReference type="PANTHER" id="PTHR43537">
    <property type="entry name" value="TRANSCRIPTIONAL REGULATOR, GNTR FAMILY"/>
    <property type="match status" value="1"/>
</dbReference>